<organism evidence="2 3">
    <name type="scientific">Chryseobacterium carnipullorum</name>
    <dbReference type="NCBI Taxonomy" id="1124835"/>
    <lineage>
        <taxon>Bacteria</taxon>
        <taxon>Pseudomonadati</taxon>
        <taxon>Bacteroidota</taxon>
        <taxon>Flavobacteriia</taxon>
        <taxon>Flavobacteriales</taxon>
        <taxon>Weeksellaceae</taxon>
        <taxon>Chryseobacterium group</taxon>
        <taxon>Chryseobacterium</taxon>
    </lineage>
</organism>
<feature type="transmembrane region" description="Helical" evidence="1">
    <location>
        <begin position="76"/>
        <end position="96"/>
    </location>
</feature>
<dbReference type="STRING" id="297244.SAMN05421639_10355"/>
<name>A0A376EGE2_CHRCU</name>
<feature type="transmembrane region" description="Helical" evidence="1">
    <location>
        <begin position="12"/>
        <end position="30"/>
    </location>
</feature>
<proteinExistence type="predicted"/>
<protein>
    <submittedName>
        <fullName evidence="2">Uncharacterized protein</fullName>
    </submittedName>
</protein>
<reference evidence="2 3" key="1">
    <citation type="submission" date="2018-06" db="EMBL/GenBank/DDBJ databases">
        <authorList>
            <consortium name="Pathogen Informatics"/>
            <person name="Doyle S."/>
        </authorList>
    </citation>
    <scope>NUCLEOTIDE SEQUENCE [LARGE SCALE GENOMIC DNA]</scope>
    <source>
        <strain evidence="2 3">NCTC13533</strain>
    </source>
</reference>
<evidence type="ECO:0000256" key="1">
    <source>
        <dbReference type="SAM" id="Phobius"/>
    </source>
</evidence>
<evidence type="ECO:0000313" key="2">
    <source>
        <dbReference type="EMBL" id="STD08800.1"/>
    </source>
</evidence>
<feature type="transmembrane region" description="Helical" evidence="1">
    <location>
        <begin position="36"/>
        <end position="56"/>
    </location>
</feature>
<dbReference type="AlphaFoldDB" id="A0A376EGE2"/>
<sequence>MKKIQYSTVGRNTFLTSLLSGTLLFISYVITEADFLLILGFYFVVIAAVVNLLVLLYELLEFLTDVTDKKSSGNSVLLLLLNIPITILYLLILFNYNM</sequence>
<keyword evidence="1" id="KW-1133">Transmembrane helix</keyword>
<keyword evidence="1" id="KW-0472">Membrane</keyword>
<dbReference type="RefSeq" id="WP_123876958.1">
    <property type="nucleotide sequence ID" value="NZ_CP033920.1"/>
</dbReference>
<evidence type="ECO:0000313" key="3">
    <source>
        <dbReference type="Proteomes" id="UP000255224"/>
    </source>
</evidence>
<gene>
    <name evidence="2" type="ORF">NCTC13533_04485</name>
</gene>
<dbReference type="Proteomes" id="UP000255224">
    <property type="component" value="Unassembled WGS sequence"/>
</dbReference>
<keyword evidence="1" id="KW-0812">Transmembrane</keyword>
<dbReference type="EMBL" id="UFVQ01000003">
    <property type="protein sequence ID" value="STD08800.1"/>
    <property type="molecule type" value="Genomic_DNA"/>
</dbReference>
<accession>A0A376EGE2</accession>